<feature type="domain" description="Ig-like" evidence="10">
    <location>
        <begin position="204"/>
        <end position="298"/>
    </location>
</feature>
<dbReference type="EMBL" id="RJVU01047220">
    <property type="protein sequence ID" value="ROL43798.1"/>
    <property type="molecule type" value="Genomic_DNA"/>
</dbReference>
<reference evidence="11 12" key="1">
    <citation type="submission" date="2018-10" db="EMBL/GenBank/DDBJ databases">
        <title>Genome assembly for a Yunnan-Guizhou Plateau 3E fish, Anabarilius grahami (Regan), and its evolutionary and genetic applications.</title>
        <authorList>
            <person name="Jiang W."/>
        </authorList>
    </citation>
    <scope>NUCLEOTIDE SEQUENCE [LARGE SCALE GENOMIC DNA]</scope>
    <source>
        <strain evidence="11">AG-KIZ</strain>
        <tissue evidence="11">Muscle</tissue>
    </source>
</reference>
<keyword evidence="5" id="KW-0130">Cell adhesion</keyword>
<keyword evidence="8" id="KW-0325">Glycoprotein</keyword>
<evidence type="ECO:0000313" key="12">
    <source>
        <dbReference type="Proteomes" id="UP000281406"/>
    </source>
</evidence>
<comment type="similarity">
    <text evidence="2">Belongs to the nectin family.</text>
</comment>
<evidence type="ECO:0000256" key="7">
    <source>
        <dbReference type="ARBA" id="ARBA00023157"/>
    </source>
</evidence>
<evidence type="ECO:0000313" key="11">
    <source>
        <dbReference type="EMBL" id="ROL43798.1"/>
    </source>
</evidence>
<dbReference type="InterPro" id="IPR051427">
    <property type="entry name" value="Nectin/Nectin-like"/>
</dbReference>
<evidence type="ECO:0000256" key="1">
    <source>
        <dbReference type="ARBA" id="ARBA00004370"/>
    </source>
</evidence>
<evidence type="ECO:0000256" key="3">
    <source>
        <dbReference type="ARBA" id="ARBA00022729"/>
    </source>
</evidence>
<gene>
    <name evidence="11" type="ORF">DPX16_4632</name>
</gene>
<sequence length="341" mass="37363">MAEKMMLDEELEYNSGRHGMVTQEGLITDSVATCTRSRQVEASEHPQPRRTAPRSATRRKHTPVAGYWSGHGKADKCNIAPASRRSDTEKLVGGGVEADLGSKDQHAGCGEIIKTKMAKAEHVGQKVPRVVHAGQKVSRAERVGQMVYRVEQAGQNVSWVEQAGQKVSRAEHVGPFEVYRVEYAGQKVSRVVHAGQKVLRATSPVNVSVTVDAVPVAGHSEVTLATCTASTAEPAAEVSWQLGTFSDSVRISTSTVKHQNETFTVKSSLIATPTVQMNQQLVKCVIRHATMKEELRIDHKITVHYPPQLVFVTPFKNLSNAQVYQCEADANPAATHFSWHR</sequence>
<dbReference type="InterPro" id="IPR013783">
    <property type="entry name" value="Ig-like_fold"/>
</dbReference>
<organism evidence="11 12">
    <name type="scientific">Anabarilius grahami</name>
    <name type="common">Kanglang fish</name>
    <name type="synonym">Barilius grahami</name>
    <dbReference type="NCBI Taxonomy" id="495550"/>
    <lineage>
        <taxon>Eukaryota</taxon>
        <taxon>Metazoa</taxon>
        <taxon>Chordata</taxon>
        <taxon>Craniata</taxon>
        <taxon>Vertebrata</taxon>
        <taxon>Euteleostomi</taxon>
        <taxon>Actinopterygii</taxon>
        <taxon>Neopterygii</taxon>
        <taxon>Teleostei</taxon>
        <taxon>Ostariophysi</taxon>
        <taxon>Cypriniformes</taxon>
        <taxon>Xenocyprididae</taxon>
        <taxon>Xenocypridinae</taxon>
        <taxon>Xenocypridinae incertae sedis</taxon>
        <taxon>Anabarilius</taxon>
    </lineage>
</organism>
<dbReference type="SUPFAM" id="SSF48726">
    <property type="entry name" value="Immunoglobulin"/>
    <property type="match status" value="1"/>
</dbReference>
<evidence type="ECO:0000256" key="5">
    <source>
        <dbReference type="ARBA" id="ARBA00022889"/>
    </source>
</evidence>
<evidence type="ECO:0000259" key="10">
    <source>
        <dbReference type="PROSITE" id="PS50835"/>
    </source>
</evidence>
<feature type="region of interest" description="Disordered" evidence="9">
    <location>
        <begin position="37"/>
        <end position="73"/>
    </location>
</feature>
<name>A0A3N0YDF6_ANAGA</name>
<evidence type="ECO:0000256" key="9">
    <source>
        <dbReference type="SAM" id="MobiDB-lite"/>
    </source>
</evidence>
<dbReference type="InterPro" id="IPR007110">
    <property type="entry name" value="Ig-like_dom"/>
</dbReference>
<evidence type="ECO:0000256" key="6">
    <source>
        <dbReference type="ARBA" id="ARBA00023136"/>
    </source>
</evidence>
<dbReference type="Gene3D" id="2.60.40.10">
    <property type="entry name" value="Immunoglobulins"/>
    <property type="match status" value="1"/>
</dbReference>
<dbReference type="GO" id="GO:0007156">
    <property type="term" value="P:homophilic cell adhesion via plasma membrane adhesion molecules"/>
    <property type="evidence" value="ECO:0007669"/>
    <property type="project" value="TreeGrafter"/>
</dbReference>
<dbReference type="PANTHER" id="PTHR23277">
    <property type="entry name" value="NECTIN-RELATED"/>
    <property type="match status" value="1"/>
</dbReference>
<dbReference type="InterPro" id="IPR013162">
    <property type="entry name" value="CD80_C2-set"/>
</dbReference>
<proteinExistence type="inferred from homology"/>
<dbReference type="Proteomes" id="UP000281406">
    <property type="component" value="Unassembled WGS sequence"/>
</dbReference>
<dbReference type="InterPro" id="IPR036179">
    <property type="entry name" value="Ig-like_dom_sf"/>
</dbReference>
<keyword evidence="6" id="KW-0472">Membrane</keyword>
<evidence type="ECO:0000256" key="4">
    <source>
        <dbReference type="ARBA" id="ARBA00022737"/>
    </source>
</evidence>
<evidence type="ECO:0000256" key="8">
    <source>
        <dbReference type="ARBA" id="ARBA00023180"/>
    </source>
</evidence>
<dbReference type="AlphaFoldDB" id="A0A3N0YDF6"/>
<evidence type="ECO:0000256" key="2">
    <source>
        <dbReference type="ARBA" id="ARBA00007810"/>
    </source>
</evidence>
<dbReference type="GO" id="GO:0007157">
    <property type="term" value="P:heterophilic cell-cell adhesion via plasma membrane cell adhesion molecules"/>
    <property type="evidence" value="ECO:0007669"/>
    <property type="project" value="TreeGrafter"/>
</dbReference>
<keyword evidence="4" id="KW-0677">Repeat</keyword>
<dbReference type="PANTHER" id="PTHR23277:SF106">
    <property type="entry name" value="NECTIN-1 ISOFORM X1-RELATED"/>
    <property type="match status" value="1"/>
</dbReference>
<keyword evidence="3" id="KW-0732">Signal</keyword>
<feature type="compositionally biased region" description="Basic and acidic residues" evidence="9">
    <location>
        <begin position="38"/>
        <end position="47"/>
    </location>
</feature>
<dbReference type="GO" id="GO:0016020">
    <property type="term" value="C:membrane"/>
    <property type="evidence" value="ECO:0007669"/>
    <property type="project" value="UniProtKB-SubCell"/>
</dbReference>
<dbReference type="Pfam" id="PF08205">
    <property type="entry name" value="C2-set_2"/>
    <property type="match status" value="1"/>
</dbReference>
<keyword evidence="7" id="KW-1015">Disulfide bond</keyword>
<protein>
    <submittedName>
        <fullName evidence="11">Nectin-3-like protein</fullName>
    </submittedName>
</protein>
<accession>A0A3N0YDF6</accession>
<dbReference type="GO" id="GO:0005912">
    <property type="term" value="C:adherens junction"/>
    <property type="evidence" value="ECO:0007669"/>
    <property type="project" value="TreeGrafter"/>
</dbReference>
<comment type="subcellular location">
    <subcellularLocation>
        <location evidence="1">Membrane</location>
    </subcellularLocation>
</comment>
<comment type="caution">
    <text evidence="11">The sequence shown here is derived from an EMBL/GenBank/DDBJ whole genome shotgun (WGS) entry which is preliminary data.</text>
</comment>
<dbReference type="OrthoDB" id="10006996at2759"/>
<keyword evidence="12" id="KW-1185">Reference proteome</keyword>
<dbReference type="PROSITE" id="PS50835">
    <property type="entry name" value="IG_LIKE"/>
    <property type="match status" value="1"/>
</dbReference>